<keyword evidence="1" id="KW-0812">Transmembrane</keyword>
<keyword evidence="1" id="KW-1133">Transmembrane helix</keyword>
<dbReference type="AlphaFoldDB" id="A0A1U7TRX3"/>
<dbReference type="InterPro" id="IPR042416">
    <property type="entry name" value="OSTC"/>
</dbReference>
<proteinExistence type="inferred from homology"/>
<comment type="subunit">
    <text evidence="1">Component of the oligosaccharyltransferase (OST) complex.</text>
</comment>
<dbReference type="Proteomes" id="UP000189704">
    <property type="component" value="Unplaced"/>
</dbReference>
<feature type="transmembrane region" description="Helical" evidence="1">
    <location>
        <begin position="6"/>
        <end position="24"/>
    </location>
</feature>
<gene>
    <name evidence="3" type="primary">LOC103259991</name>
</gene>
<sequence length="94" mass="10767">MVHRKYFIPPAINISMYRVLFLVFQCPILKLKKLPWVHKPSAMMVYALVVVSYFLNIGGIMYVIVEPPSVGSMIDECGHQRPVAFLVYRGHLMG</sequence>
<comment type="caution">
    <text evidence="1">Lacks conserved residue(s) required for the propagation of feature annotation.</text>
</comment>
<comment type="subcellular location">
    <subcellularLocation>
        <location evidence="1">Membrane</location>
        <topology evidence="1">Multi-pass membrane protein</topology>
    </subcellularLocation>
</comment>
<evidence type="ECO:0000256" key="1">
    <source>
        <dbReference type="RuleBase" id="RU366060"/>
    </source>
</evidence>
<name>A0A1U7TRX3_CARSF</name>
<dbReference type="KEGG" id="csyr:103259991"/>
<reference evidence="3" key="1">
    <citation type="submission" date="2025-08" db="UniProtKB">
        <authorList>
            <consortium name="RefSeq"/>
        </authorList>
    </citation>
    <scope>IDENTIFICATION</scope>
</reference>
<accession>A0A1U7TRX3</accession>
<evidence type="ECO:0000313" key="2">
    <source>
        <dbReference type="Proteomes" id="UP000189704"/>
    </source>
</evidence>
<feature type="transmembrane region" description="Helical" evidence="1">
    <location>
        <begin position="45"/>
        <end position="65"/>
    </location>
</feature>
<dbReference type="OrthoDB" id="10256333at2759"/>
<organism evidence="2 3">
    <name type="scientific">Carlito syrichta</name>
    <name type="common">Philippine tarsier</name>
    <name type="synonym">Tarsius syrichta</name>
    <dbReference type="NCBI Taxonomy" id="1868482"/>
    <lineage>
        <taxon>Eukaryota</taxon>
        <taxon>Metazoa</taxon>
        <taxon>Chordata</taxon>
        <taxon>Craniata</taxon>
        <taxon>Vertebrata</taxon>
        <taxon>Euteleostomi</taxon>
        <taxon>Mammalia</taxon>
        <taxon>Eutheria</taxon>
        <taxon>Euarchontoglires</taxon>
        <taxon>Primates</taxon>
        <taxon>Haplorrhini</taxon>
        <taxon>Tarsiiformes</taxon>
        <taxon>Tarsiidae</taxon>
        <taxon>Carlito</taxon>
    </lineage>
</organism>
<comment type="function">
    <text evidence="1">Subunit of STT3A-containing oligosaccharyl transferase (OST-A) complex that catalyzes the initial transfer of a defined glycan (Glc(3)Man(9)GlcNAc(2) in eukaryotes) from the lipid carrier dolichol-pyrophosphate to an asparagine residue within an Asn-X-Ser/Thr consensus motif in nascent polypeptide chains, the first step in protein N-glycosylation. N-glycosylation occurs cotranslationally and the complex associates with the Sec61 complex at the channel-forming translocon complex that mediates protein translocation across the endoplasmic reticulum (ER). Within the OST-A complex, acts as an adapter that anchors the OST-A complex to the Sec61 complex. May be involved in N-glycosylation of APP (amyloid-beta precursor protein). Can modulate gamma-secretase cleavage of APP by enhancing endoprotelysis of PSEN1.</text>
</comment>
<dbReference type="PANTHER" id="PTHR13160:SF4">
    <property type="entry name" value="OLIGOSACCHARYLTRANSFERASE COMPLEX SUBUNIT OSTC"/>
    <property type="match status" value="1"/>
</dbReference>
<protein>
    <recommendedName>
        <fullName evidence="1">Oligosaccharyltransferase complex subunit</fullName>
    </recommendedName>
</protein>
<dbReference type="PANTHER" id="PTHR13160">
    <property type="entry name" value="OLIGOSACCHARYLTRANSFERASE COMPLEX SUBUNIT OSTC"/>
    <property type="match status" value="1"/>
</dbReference>
<comment type="similarity">
    <text evidence="1">Belongs to the OSTC family.</text>
</comment>
<keyword evidence="2" id="KW-1185">Reference proteome</keyword>
<evidence type="ECO:0000313" key="3">
    <source>
        <dbReference type="RefSeq" id="XP_008055827.1"/>
    </source>
</evidence>
<keyword evidence="1" id="KW-0472">Membrane</keyword>
<dbReference type="GeneID" id="103259991"/>
<dbReference type="RefSeq" id="XP_008055827.1">
    <property type="nucleotide sequence ID" value="XM_008057636.1"/>
</dbReference>
<dbReference type="GO" id="GO:0008250">
    <property type="term" value="C:oligosaccharyltransferase complex"/>
    <property type="evidence" value="ECO:0007669"/>
    <property type="project" value="UniProtKB-UniRule"/>
</dbReference>